<evidence type="ECO:0000256" key="2">
    <source>
        <dbReference type="ARBA" id="ARBA00022525"/>
    </source>
</evidence>
<reference evidence="5 6" key="1">
    <citation type="submission" date="2016-10" db="EMBL/GenBank/DDBJ databases">
        <authorList>
            <person name="de Groot N.N."/>
        </authorList>
    </citation>
    <scope>NUCLEOTIDE SEQUENCE [LARGE SCALE GENOMIC DNA]</scope>
    <source>
        <strain evidence="5 6">DSM 16199</strain>
    </source>
</reference>
<organism evidence="5 6">
    <name type="scientific">Loktanella salsilacus</name>
    <dbReference type="NCBI Taxonomy" id="195913"/>
    <lineage>
        <taxon>Bacteria</taxon>
        <taxon>Pseudomonadati</taxon>
        <taxon>Pseudomonadota</taxon>
        <taxon>Alphaproteobacteria</taxon>
        <taxon>Rhodobacterales</taxon>
        <taxon>Roseobacteraceae</taxon>
        <taxon>Loktanella</taxon>
    </lineage>
</organism>
<evidence type="ECO:0000256" key="3">
    <source>
        <dbReference type="SAM" id="MobiDB-lite"/>
    </source>
</evidence>
<dbReference type="PANTHER" id="PTHR38340:SF1">
    <property type="entry name" value="S-LAYER PROTEIN"/>
    <property type="match status" value="1"/>
</dbReference>
<evidence type="ECO:0000313" key="6">
    <source>
        <dbReference type="Proteomes" id="UP000199550"/>
    </source>
</evidence>
<keyword evidence="2" id="KW-0964">Secreted</keyword>
<dbReference type="PANTHER" id="PTHR38340">
    <property type="entry name" value="S-LAYER PROTEIN"/>
    <property type="match status" value="1"/>
</dbReference>
<accession>A0A1I4JWQ0</accession>
<dbReference type="InterPro" id="IPR018511">
    <property type="entry name" value="Hemolysin-typ_Ca-bd_CS"/>
</dbReference>
<dbReference type="AlphaFoldDB" id="A0A1I4JWQ0"/>
<dbReference type="Gene3D" id="2.150.10.10">
    <property type="entry name" value="Serralysin-like metalloprotease, C-terminal"/>
    <property type="match status" value="1"/>
</dbReference>
<proteinExistence type="predicted"/>
<dbReference type="EMBL" id="FOTF01000048">
    <property type="protein sequence ID" value="SFL70673.1"/>
    <property type="molecule type" value="Genomic_DNA"/>
</dbReference>
<dbReference type="Pfam" id="PF00353">
    <property type="entry name" value="HemolysinCabind"/>
    <property type="match status" value="3"/>
</dbReference>
<feature type="compositionally biased region" description="Basic and acidic residues" evidence="3">
    <location>
        <begin position="31"/>
        <end position="42"/>
    </location>
</feature>
<dbReference type="InterPro" id="IPR001343">
    <property type="entry name" value="Hemolysn_Ca-bd"/>
</dbReference>
<name>A0A1I4JWQ0_9RHOB</name>
<dbReference type="SUPFAM" id="SSF51120">
    <property type="entry name" value="beta-Roll"/>
    <property type="match status" value="1"/>
</dbReference>
<dbReference type="InterPro" id="IPR011049">
    <property type="entry name" value="Serralysin-like_metalloprot_C"/>
</dbReference>
<dbReference type="InterPro" id="IPR010221">
    <property type="entry name" value="VCBS_dom"/>
</dbReference>
<dbReference type="Proteomes" id="UP000199550">
    <property type="component" value="Unassembled WGS sequence"/>
</dbReference>
<sequence>MVGGQGSDTLFGGDGNDKLFGDQTRSSNGHSDNHNSPSRDDLLEGGAGNDLIVGGEGSDSLSGGEGDDRMYGDSIRINQHHDHGHHGHNHDADDVLDGGAGSDSVYGGQGDDLDIYNVGENVDAHDYFNGGHDVDTLQINLTLEDWLDLNQTAPQLQDDFDNYLAFLADNTNPHTGQANGATFGFEALGIRATRFENFEVNVDGVQVNPADEAVTAVDDERLGTDGVLEDGPSITGSVIENDDFPDFFREVRLITDVGANNGTLTLNADGTFEYFTDGDFQHLRAGETTTVSFVYEAEDADGDTDQATMTIEITGTNDQPIASNLSFNVGEDDATSSFITGLTGDGITEAFVATDADTLDSLSFEILSAPVDEFGHNYGEVVNNGDGTFTFNPLEHFQFLEAGETRDVTFQYVAIDDSGVGTTPTSPDETETSDVRTITVTVEGAYDAPVNASADLLFVTENQSMFATGSAIVFDDPLPFFGINETVSLTATLIPSYTVSGGALGAIWGGISSIANAIADVGCDVVDWLGIADCDDAPDLPSSITTPSFGTVGSFSAQIGLQPYFTLTTGDVDATVPVSVIFTSPYQVEEGETFTIGSAYTVDGAHFETMSPDVNFGLDFVFDVAADLALAIGNSTFGGASTIPLFDFDTANISGFTGHEGLPGFNIFDFSADEDLETEIDLYGYGSLALNFPIIETHSNDAPNPSSDVLTSTGEDDIAVLTIDVDAIISELPYVPPFGDSGGDGLTISVAGETLDLFSYNYAWDVIAVDLISTLNVIQNFSLTVAELPLLVTFEDGTEVSGYSVGADVDVTAADHFDFDPDVDGDADGLMDFSIDIDMAAIFDNLTTLGFSMEIFVGLLRLTGGFTSDFIGDESFSLFENDTATTDDDFAWSDTFSLIDNFTLATLFDDDFPIVGFEENTLTNDTLTGVYDIA</sequence>
<evidence type="ECO:0000259" key="4">
    <source>
        <dbReference type="Pfam" id="PF17803"/>
    </source>
</evidence>
<feature type="region of interest" description="Disordered" evidence="3">
    <location>
        <begin position="1"/>
        <end position="107"/>
    </location>
</feature>
<dbReference type="Pfam" id="PF17803">
    <property type="entry name" value="Cadherin_4"/>
    <property type="match status" value="1"/>
</dbReference>
<gene>
    <name evidence="5" type="ORF">SAMN04488004_1481</name>
</gene>
<dbReference type="OrthoDB" id="9773411at2"/>
<evidence type="ECO:0000313" key="5">
    <source>
        <dbReference type="EMBL" id="SFL70673.1"/>
    </source>
</evidence>
<dbReference type="GO" id="GO:0005576">
    <property type="term" value="C:extracellular region"/>
    <property type="evidence" value="ECO:0007669"/>
    <property type="project" value="UniProtKB-SubCell"/>
</dbReference>
<dbReference type="NCBIfam" id="TIGR01965">
    <property type="entry name" value="VCBS_repeat"/>
    <property type="match status" value="2"/>
</dbReference>
<dbReference type="GO" id="GO:0005509">
    <property type="term" value="F:calcium ion binding"/>
    <property type="evidence" value="ECO:0007669"/>
    <property type="project" value="InterPro"/>
</dbReference>
<protein>
    <submittedName>
        <fullName evidence="5">VCBS repeat-containing protein</fullName>
    </submittedName>
</protein>
<dbReference type="InterPro" id="IPR040853">
    <property type="entry name" value="RapA2_cadherin-like"/>
</dbReference>
<dbReference type="PRINTS" id="PR00313">
    <property type="entry name" value="CABNDNGRPT"/>
</dbReference>
<feature type="domain" description="RapA2 cadherin-like" evidence="4">
    <location>
        <begin position="307"/>
        <end position="391"/>
    </location>
</feature>
<evidence type="ECO:0000256" key="1">
    <source>
        <dbReference type="ARBA" id="ARBA00004613"/>
    </source>
</evidence>
<dbReference type="STRING" id="195913.SAMN04488004_1481"/>
<keyword evidence="6" id="KW-1185">Reference proteome</keyword>
<dbReference type="InterPro" id="IPR050557">
    <property type="entry name" value="RTX_toxin/Mannuronan_C5-epim"/>
</dbReference>
<dbReference type="PROSITE" id="PS00330">
    <property type="entry name" value="HEMOLYSIN_CALCIUM"/>
    <property type="match status" value="2"/>
</dbReference>
<comment type="subcellular location">
    <subcellularLocation>
        <location evidence="1">Secreted</location>
    </subcellularLocation>
</comment>